<dbReference type="InParanoid" id="G4TJD1"/>
<feature type="transmembrane region" description="Helical" evidence="1">
    <location>
        <begin position="88"/>
        <end position="113"/>
    </location>
</feature>
<accession>G4TJD1</accession>
<proteinExistence type="predicted"/>
<dbReference type="HOGENOM" id="CLU_1332388_0_0_1"/>
<keyword evidence="1" id="KW-0812">Transmembrane</keyword>
<sequence length="206" mass="22511">MHASTSTRNYCRPLSPLALSKALHLASIPTLVLLSMANLHSESPSTILVGSCLCVAATSIVFNRASISTASPNTAPEQTPRRLSTSRLNLAISLLRASLYAFIADGTVALLLVNAPEDPSHPFGFGFDEWAQVGLAGVMWLLGAALWIIEPITFWLDSRSMSKGARREALLRGDYEQVPSYDPEDTIIVWEEDPEHPSFVQFVDKE</sequence>
<dbReference type="OrthoDB" id="10368464at2759"/>
<reference evidence="2 3" key="1">
    <citation type="journal article" date="2011" name="PLoS Pathog.">
        <title>Endophytic Life Strategies Decoded by Genome and Transcriptome Analyses of the Mutualistic Root Symbiont Piriformospora indica.</title>
        <authorList>
            <person name="Zuccaro A."/>
            <person name="Lahrmann U."/>
            <person name="Guldener U."/>
            <person name="Langen G."/>
            <person name="Pfiffi S."/>
            <person name="Biedenkopf D."/>
            <person name="Wong P."/>
            <person name="Samans B."/>
            <person name="Grimm C."/>
            <person name="Basiewicz M."/>
            <person name="Murat C."/>
            <person name="Martin F."/>
            <person name="Kogel K.H."/>
        </authorList>
    </citation>
    <scope>NUCLEOTIDE SEQUENCE [LARGE SCALE GENOMIC DNA]</scope>
    <source>
        <strain evidence="2 3">DSM 11827</strain>
    </source>
</reference>
<evidence type="ECO:0000256" key="1">
    <source>
        <dbReference type="SAM" id="Phobius"/>
    </source>
</evidence>
<organism evidence="2 3">
    <name type="scientific">Serendipita indica (strain DSM 11827)</name>
    <name type="common">Root endophyte fungus</name>
    <name type="synonym">Piriformospora indica</name>
    <dbReference type="NCBI Taxonomy" id="1109443"/>
    <lineage>
        <taxon>Eukaryota</taxon>
        <taxon>Fungi</taxon>
        <taxon>Dikarya</taxon>
        <taxon>Basidiomycota</taxon>
        <taxon>Agaricomycotina</taxon>
        <taxon>Agaricomycetes</taxon>
        <taxon>Sebacinales</taxon>
        <taxon>Serendipitaceae</taxon>
        <taxon>Serendipita</taxon>
    </lineage>
</organism>
<dbReference type="EMBL" id="CAFZ01000119">
    <property type="protein sequence ID" value="CCA71424.1"/>
    <property type="molecule type" value="Genomic_DNA"/>
</dbReference>
<evidence type="ECO:0000313" key="3">
    <source>
        <dbReference type="Proteomes" id="UP000007148"/>
    </source>
</evidence>
<protein>
    <submittedName>
        <fullName evidence="2">Uncharacterized protein</fullName>
    </submittedName>
</protein>
<feature type="transmembrane region" description="Helical" evidence="1">
    <location>
        <begin position="133"/>
        <end position="156"/>
    </location>
</feature>
<keyword evidence="1" id="KW-0472">Membrane</keyword>
<keyword evidence="1" id="KW-1133">Transmembrane helix</keyword>
<comment type="caution">
    <text evidence="2">The sequence shown here is derived from an EMBL/GenBank/DDBJ whole genome shotgun (WGS) entry which is preliminary data.</text>
</comment>
<name>G4TJD1_SERID</name>
<keyword evidence="3" id="KW-1185">Reference proteome</keyword>
<dbReference type="AlphaFoldDB" id="G4TJD1"/>
<evidence type="ECO:0000313" key="2">
    <source>
        <dbReference type="EMBL" id="CCA71424.1"/>
    </source>
</evidence>
<dbReference type="Proteomes" id="UP000007148">
    <property type="component" value="Unassembled WGS sequence"/>
</dbReference>
<gene>
    <name evidence="2" type="ORF">PIIN_05363</name>
</gene>